<keyword evidence="2" id="KW-1185">Reference proteome</keyword>
<feature type="signal peptide" evidence="1">
    <location>
        <begin position="1"/>
        <end position="28"/>
    </location>
</feature>
<dbReference type="GO" id="GO:0006629">
    <property type="term" value="P:lipid metabolic process"/>
    <property type="evidence" value="ECO:0007669"/>
    <property type="project" value="InterPro"/>
</dbReference>
<dbReference type="PANTHER" id="PTHR11440">
    <property type="entry name" value="LECITHIN-CHOLESTEROL ACYLTRANSFERASE-RELATED"/>
    <property type="match status" value="1"/>
</dbReference>
<evidence type="ECO:0000313" key="2">
    <source>
        <dbReference type="Proteomes" id="UP000694845"/>
    </source>
</evidence>
<dbReference type="KEGG" id="aplc:110974865"/>
<organism evidence="2 3">
    <name type="scientific">Acanthaster planci</name>
    <name type="common">Crown-of-thorns starfish</name>
    <dbReference type="NCBI Taxonomy" id="133434"/>
    <lineage>
        <taxon>Eukaryota</taxon>
        <taxon>Metazoa</taxon>
        <taxon>Echinodermata</taxon>
        <taxon>Eleutherozoa</taxon>
        <taxon>Asterozoa</taxon>
        <taxon>Asteroidea</taxon>
        <taxon>Valvatacea</taxon>
        <taxon>Valvatida</taxon>
        <taxon>Acanthasteridae</taxon>
        <taxon>Acanthaster</taxon>
    </lineage>
</organism>
<dbReference type="Pfam" id="PF02450">
    <property type="entry name" value="LCAT"/>
    <property type="match status" value="1"/>
</dbReference>
<dbReference type="OrthoDB" id="190846at2759"/>
<dbReference type="InterPro" id="IPR029058">
    <property type="entry name" value="AB_hydrolase_fold"/>
</dbReference>
<keyword evidence="1" id="KW-0732">Signal</keyword>
<dbReference type="SUPFAM" id="SSF53474">
    <property type="entry name" value="alpha/beta-Hydrolases"/>
    <property type="match status" value="1"/>
</dbReference>
<evidence type="ECO:0000256" key="1">
    <source>
        <dbReference type="SAM" id="SignalP"/>
    </source>
</evidence>
<proteinExistence type="predicted"/>
<dbReference type="GeneID" id="110974865"/>
<dbReference type="InterPro" id="IPR003386">
    <property type="entry name" value="LACT/PDAT_acylTrfase"/>
</dbReference>
<dbReference type="RefSeq" id="XP_022082467.1">
    <property type="nucleotide sequence ID" value="XM_022226775.1"/>
</dbReference>
<gene>
    <name evidence="3" type="primary">LOC110974865</name>
</gene>
<sequence length="418" mass="47534">MEARTTTAIWPKLLSALTFIWWFSVVLSTQTGKVPPTKGYPVILIPGDGGTQLWASIDKPSTVHYVCRQKESLFNLWLNVEELIPLLIDCFVDNARLVYNNVTRTTSDSPGVNVTVIDFGNTSSVEYLDPSKISLSKYFVGIVDALVAVGYERGVSVRGAPYDFRKAPNEAQDFFRNLTSLIEDTYRLNGNRKIVLLTHSLGCVYALYFLNRQSDPWKAKYIQAFAPIAGPWAGATKSLRVTMSGDNLGDFVVSAVDVRKAQRSWPSLSFLLPSDRFWGPDEVIIQTQKRNYTVKDYQALMNDLNYEVGWEIYKDVRDLIYDLKPPGVPVYGIHGRDVKTEQFYLYNKEKPFPDYQPYITYGQGDGTVNMRSLKAYMRWQHEQQQPVSEFEISGGEHVAILQNTTLFKYIIDTVLHLP</sequence>
<evidence type="ECO:0000313" key="3">
    <source>
        <dbReference type="RefSeq" id="XP_022082467.1"/>
    </source>
</evidence>
<dbReference type="Gene3D" id="3.40.50.1820">
    <property type="entry name" value="alpha/beta hydrolase"/>
    <property type="match status" value="2"/>
</dbReference>
<accession>A0A8B7XQM0</accession>
<dbReference type="Proteomes" id="UP000694845">
    <property type="component" value="Unplaced"/>
</dbReference>
<name>A0A8B7XQM0_ACAPL</name>
<dbReference type="OMA" id="QMTPPGV"/>
<reference evidence="3" key="1">
    <citation type="submission" date="2025-08" db="UniProtKB">
        <authorList>
            <consortium name="RefSeq"/>
        </authorList>
    </citation>
    <scope>IDENTIFICATION</scope>
</reference>
<feature type="chain" id="PRO_5034909384" evidence="1">
    <location>
        <begin position="29"/>
        <end position="418"/>
    </location>
</feature>
<dbReference type="GO" id="GO:0008374">
    <property type="term" value="F:O-acyltransferase activity"/>
    <property type="evidence" value="ECO:0007669"/>
    <property type="project" value="InterPro"/>
</dbReference>
<protein>
    <submittedName>
        <fullName evidence="3">Group XV phospholipase A2-like</fullName>
    </submittedName>
</protein>
<dbReference type="AlphaFoldDB" id="A0A8B7XQM0"/>